<keyword evidence="6" id="KW-1185">Reference proteome</keyword>
<dbReference type="InterPro" id="IPR036388">
    <property type="entry name" value="WH-like_DNA-bd_sf"/>
</dbReference>
<dbReference type="GO" id="GO:0003700">
    <property type="term" value="F:DNA-binding transcription factor activity"/>
    <property type="evidence" value="ECO:0007669"/>
    <property type="project" value="InterPro"/>
</dbReference>
<feature type="region of interest" description="Disordered" evidence="3">
    <location>
        <begin position="640"/>
        <end position="660"/>
    </location>
</feature>
<dbReference type="Gene3D" id="1.10.10.10">
    <property type="entry name" value="Winged helix-like DNA-binding domain superfamily/Winged helix DNA-binding domain"/>
    <property type="match status" value="1"/>
</dbReference>
<dbReference type="STRING" id="6573.A0A210R228"/>
<dbReference type="InterPro" id="IPR047516">
    <property type="entry name" value="FH_FOXM1"/>
</dbReference>
<feature type="region of interest" description="Disordered" evidence="3">
    <location>
        <begin position="590"/>
        <end position="611"/>
    </location>
</feature>
<dbReference type="GO" id="GO:0043565">
    <property type="term" value="F:sequence-specific DNA binding"/>
    <property type="evidence" value="ECO:0007669"/>
    <property type="project" value="InterPro"/>
</dbReference>
<sequence>MQTKHDFHRDNGSQPTAVDVFRGRQKTTLDLGLGTQRVVQEDGTNYILIVNQHSQQATRAQIPTAEMLLKSTKSSPQFVLTENKNKLSGENATITPDKFCPAEFKVQSKTISRCKGHVGNNIKEHLKINFSNLGFDEYDSTASSFNVFKDESEEKECSTVAQSSDEGYSESNMNIENFVKQHYKGLNLNDTQEMKSPYNVSRTTYTPSCNIDLSASSGYQSAGGSSWLTSPTPSDLASPSPNNAARQVILISPGPTRTLGVSKNSAVVSSRVASNCSIASPVSSLACNLQGTAFFQSPAGVSPVLSNIQHDLGKPLSSSTPVETKSISVSGINTSTGASSFPNTTDTIQKLMQAKTSMHSLTSKASAAKCLKSMNIVLPNLSQIPKTNTKMTITEKGIKQELPEPPDPQAGEVVIHINIKEQQAVVKMECDRSRPTTPHHLTDPLSPDMSNTPDCLNNSLTNMHWLKGIQGINESVQSSPKPVPTLVETPKGVASNPLQWRCLSTSDVEKIARECGRHKRPPFSYMTLIQMGLNSREDKRMTLREICHWIEDTFPYYKHTAKPGWKNSIRHNLSLYSIFEREKSKKHGSHWTIRDDCPEKSKSVPAKDGLRKGPLGIGTMLPVSLPTFLQQSHGLKVALPPNTVLGDRSKKGPQPILPRPMAVSQTPLQTYALIPIQNMGQGLQQGIQIPSTSQGQPMLIQLPKSGQSLSQHSNPGSPLLSPLVQNIEEKPLCTRLKKKQRYSAIAPKEVSTSTPSPKHSISIVRQAWIDSQNNSTSDDSDTTRLGDSKCIHSSQGQTGAKKAKLRAGLPKPKIYMRTTPPSRKGKARRKQKLVPKERELMAESSEEDLENLEQEDPLTSVLPSSGSTTVSTSTPLKVCGFPSPQMPSPIIGLTPLRSSGLLDSSFLDCLKDSDSESKGFLISPDIRCAKKLSLGQNRTPPNSSVLDLNFSFSQTPLRCDPGTDFGGGDHNQSLSKFLAEFPIDTNMMEDGLPVDISSLNWSVGEQDQSPLSNS</sequence>
<feature type="domain" description="Fork-head" evidence="4">
    <location>
        <begin position="520"/>
        <end position="600"/>
    </location>
</feature>
<comment type="caution">
    <text evidence="5">The sequence shown here is derived from an EMBL/GenBank/DDBJ whole genome shotgun (WGS) entry which is preliminary data.</text>
</comment>
<feature type="compositionally biased region" description="Basic and acidic residues" evidence="3">
    <location>
        <begin position="781"/>
        <end position="790"/>
    </location>
</feature>
<proteinExistence type="predicted"/>
<keyword evidence="2" id="KW-0539">Nucleus</keyword>
<evidence type="ECO:0000256" key="3">
    <source>
        <dbReference type="SAM" id="MobiDB-lite"/>
    </source>
</evidence>
<feature type="region of interest" description="Disordered" evidence="3">
    <location>
        <begin position="772"/>
        <end position="869"/>
    </location>
</feature>
<evidence type="ECO:0000256" key="1">
    <source>
        <dbReference type="ARBA" id="ARBA00023125"/>
    </source>
</evidence>
<dbReference type="InterPro" id="IPR030456">
    <property type="entry name" value="TF_fork_head_CS_2"/>
</dbReference>
<gene>
    <name evidence="5" type="ORF">KP79_PYT17998</name>
</gene>
<dbReference type="PRINTS" id="PR00053">
    <property type="entry name" value="FORKHEAD"/>
</dbReference>
<dbReference type="Pfam" id="PF00250">
    <property type="entry name" value="Forkhead"/>
    <property type="match status" value="1"/>
</dbReference>
<dbReference type="PANTHER" id="PTHR46878">
    <property type="entry name" value="FORKHEAD BOX PROTEIN M1"/>
    <property type="match status" value="1"/>
</dbReference>
<dbReference type="SUPFAM" id="SSF46785">
    <property type="entry name" value="Winged helix' DNA-binding domain"/>
    <property type="match status" value="1"/>
</dbReference>
<feature type="compositionally biased region" description="Polar residues" evidence="3">
    <location>
        <begin position="227"/>
        <end position="241"/>
    </location>
</feature>
<reference evidence="5 6" key="1">
    <citation type="journal article" date="2017" name="Nat. Ecol. Evol.">
        <title>Scallop genome provides insights into evolution of bilaterian karyotype and development.</title>
        <authorList>
            <person name="Wang S."/>
            <person name="Zhang J."/>
            <person name="Jiao W."/>
            <person name="Li J."/>
            <person name="Xun X."/>
            <person name="Sun Y."/>
            <person name="Guo X."/>
            <person name="Huan P."/>
            <person name="Dong B."/>
            <person name="Zhang L."/>
            <person name="Hu X."/>
            <person name="Sun X."/>
            <person name="Wang J."/>
            <person name="Zhao C."/>
            <person name="Wang Y."/>
            <person name="Wang D."/>
            <person name="Huang X."/>
            <person name="Wang R."/>
            <person name="Lv J."/>
            <person name="Li Y."/>
            <person name="Zhang Z."/>
            <person name="Liu B."/>
            <person name="Lu W."/>
            <person name="Hui Y."/>
            <person name="Liang J."/>
            <person name="Zhou Z."/>
            <person name="Hou R."/>
            <person name="Li X."/>
            <person name="Liu Y."/>
            <person name="Li H."/>
            <person name="Ning X."/>
            <person name="Lin Y."/>
            <person name="Zhao L."/>
            <person name="Xing Q."/>
            <person name="Dou J."/>
            <person name="Li Y."/>
            <person name="Mao J."/>
            <person name="Guo H."/>
            <person name="Dou H."/>
            <person name="Li T."/>
            <person name="Mu C."/>
            <person name="Jiang W."/>
            <person name="Fu Q."/>
            <person name="Fu X."/>
            <person name="Miao Y."/>
            <person name="Liu J."/>
            <person name="Yu Q."/>
            <person name="Li R."/>
            <person name="Liao H."/>
            <person name="Li X."/>
            <person name="Kong Y."/>
            <person name="Jiang Z."/>
            <person name="Chourrout D."/>
            <person name="Li R."/>
            <person name="Bao Z."/>
        </authorList>
    </citation>
    <scope>NUCLEOTIDE SEQUENCE [LARGE SCALE GENOMIC DNA]</scope>
    <source>
        <strain evidence="5 6">PY_sf001</strain>
    </source>
</reference>
<dbReference type="PANTHER" id="PTHR46878:SF1">
    <property type="entry name" value="FORKHEAD BOX PROTEIN M1"/>
    <property type="match status" value="1"/>
</dbReference>
<dbReference type="SMART" id="SM00339">
    <property type="entry name" value="FH"/>
    <property type="match status" value="1"/>
</dbReference>
<dbReference type="EMBL" id="NEDP02000796">
    <property type="protein sequence ID" value="OWF54986.1"/>
    <property type="molecule type" value="Genomic_DNA"/>
</dbReference>
<name>A0A210R228_MIZYE</name>
<dbReference type="InterPro" id="IPR042839">
    <property type="entry name" value="FOXM1"/>
</dbReference>
<feature type="region of interest" description="Disordered" evidence="3">
    <location>
        <begin position="222"/>
        <end position="241"/>
    </location>
</feature>
<feature type="DNA-binding region" description="Fork-head" evidence="2">
    <location>
        <begin position="520"/>
        <end position="600"/>
    </location>
</feature>
<comment type="subcellular location">
    <subcellularLocation>
        <location evidence="2">Nucleus</location>
    </subcellularLocation>
</comment>
<dbReference type="InterPro" id="IPR001766">
    <property type="entry name" value="Fork_head_dom"/>
</dbReference>
<dbReference type="CDD" id="cd20029">
    <property type="entry name" value="FH_FOXM"/>
    <property type="match status" value="1"/>
</dbReference>
<feature type="compositionally biased region" description="Basic residues" evidence="3">
    <location>
        <begin position="823"/>
        <end position="833"/>
    </location>
</feature>
<protein>
    <submittedName>
        <fullName evidence="5">Forkhead box protein M1</fullName>
    </submittedName>
</protein>
<feature type="region of interest" description="Disordered" evidence="3">
    <location>
        <begin position="739"/>
        <end position="759"/>
    </location>
</feature>
<dbReference type="OrthoDB" id="5954824at2759"/>
<dbReference type="AlphaFoldDB" id="A0A210R228"/>
<feature type="compositionally biased region" description="Polar residues" evidence="3">
    <location>
        <begin position="750"/>
        <end position="759"/>
    </location>
</feature>
<accession>A0A210R228</accession>
<evidence type="ECO:0000313" key="5">
    <source>
        <dbReference type="EMBL" id="OWF54986.1"/>
    </source>
</evidence>
<dbReference type="GO" id="GO:0000086">
    <property type="term" value="P:G2/M transition of mitotic cell cycle"/>
    <property type="evidence" value="ECO:0007669"/>
    <property type="project" value="InterPro"/>
</dbReference>
<feature type="compositionally biased region" description="Basic and acidic residues" evidence="3">
    <location>
        <begin position="592"/>
        <end position="602"/>
    </location>
</feature>
<feature type="compositionally biased region" description="Acidic residues" evidence="3">
    <location>
        <begin position="844"/>
        <end position="856"/>
    </location>
</feature>
<dbReference type="InterPro" id="IPR036390">
    <property type="entry name" value="WH_DNA-bd_sf"/>
</dbReference>
<evidence type="ECO:0000259" key="4">
    <source>
        <dbReference type="PROSITE" id="PS50039"/>
    </source>
</evidence>
<dbReference type="GO" id="GO:0005634">
    <property type="term" value="C:nucleus"/>
    <property type="evidence" value="ECO:0007669"/>
    <property type="project" value="UniProtKB-SubCell"/>
</dbReference>
<organism evidence="5 6">
    <name type="scientific">Mizuhopecten yessoensis</name>
    <name type="common">Japanese scallop</name>
    <name type="synonym">Patinopecten yessoensis</name>
    <dbReference type="NCBI Taxonomy" id="6573"/>
    <lineage>
        <taxon>Eukaryota</taxon>
        <taxon>Metazoa</taxon>
        <taxon>Spiralia</taxon>
        <taxon>Lophotrochozoa</taxon>
        <taxon>Mollusca</taxon>
        <taxon>Bivalvia</taxon>
        <taxon>Autobranchia</taxon>
        <taxon>Pteriomorphia</taxon>
        <taxon>Pectinida</taxon>
        <taxon>Pectinoidea</taxon>
        <taxon>Pectinidae</taxon>
        <taxon>Mizuhopecten</taxon>
    </lineage>
</organism>
<dbReference type="Proteomes" id="UP000242188">
    <property type="component" value="Unassembled WGS sequence"/>
</dbReference>
<evidence type="ECO:0000313" key="6">
    <source>
        <dbReference type="Proteomes" id="UP000242188"/>
    </source>
</evidence>
<evidence type="ECO:0000256" key="2">
    <source>
        <dbReference type="PROSITE-ProRule" id="PRU00089"/>
    </source>
</evidence>
<feature type="compositionally biased region" description="Low complexity" evidence="3">
    <location>
        <begin position="857"/>
        <end position="869"/>
    </location>
</feature>
<dbReference type="PROSITE" id="PS00658">
    <property type="entry name" value="FORK_HEAD_2"/>
    <property type="match status" value="1"/>
</dbReference>
<dbReference type="PROSITE" id="PS50039">
    <property type="entry name" value="FORK_HEAD_3"/>
    <property type="match status" value="1"/>
</dbReference>
<keyword evidence="1 2" id="KW-0238">DNA-binding</keyword>